<dbReference type="EMBL" id="JAYMYQ010000008">
    <property type="protein sequence ID" value="KAK7315939.1"/>
    <property type="molecule type" value="Genomic_DNA"/>
</dbReference>
<protein>
    <submittedName>
        <fullName evidence="1">Uncharacterized protein</fullName>
    </submittedName>
</protein>
<evidence type="ECO:0000313" key="1">
    <source>
        <dbReference type="EMBL" id="KAK7315939.1"/>
    </source>
</evidence>
<accession>A0AAN9KHP1</accession>
<dbReference type="AlphaFoldDB" id="A0AAN9KHP1"/>
<reference evidence="1 2" key="1">
    <citation type="submission" date="2024-01" db="EMBL/GenBank/DDBJ databases">
        <title>The genomes of 5 underutilized Papilionoideae crops provide insights into root nodulation and disease resistanc.</title>
        <authorList>
            <person name="Jiang F."/>
        </authorList>
    </citation>
    <scope>NUCLEOTIDE SEQUENCE [LARGE SCALE GENOMIC DNA]</scope>
    <source>
        <strain evidence="1">LVBAO_FW01</strain>
        <tissue evidence="1">Leaves</tissue>
    </source>
</reference>
<gene>
    <name evidence="1" type="ORF">VNO77_34521</name>
</gene>
<sequence>MVISKVGTYWEFVEFLRGRMVINFSRLKLLKWKDDCPQLVSNPSPAGLGEVLPPLELYTPWIEPLLQYGNCMGLHGFQTHAELYWEALGNLLCGQVLWKSLQGAQDINEFPRRIRLVLFFKGGNRGLVSSKTDLRACAEFSPSLNMSHEALQGSS</sequence>
<name>A0AAN9KHP1_CANGL</name>
<comment type="caution">
    <text evidence="1">The sequence shown here is derived from an EMBL/GenBank/DDBJ whole genome shotgun (WGS) entry which is preliminary data.</text>
</comment>
<organism evidence="1 2">
    <name type="scientific">Canavalia gladiata</name>
    <name type="common">Sword bean</name>
    <name type="synonym">Dolichos gladiatus</name>
    <dbReference type="NCBI Taxonomy" id="3824"/>
    <lineage>
        <taxon>Eukaryota</taxon>
        <taxon>Viridiplantae</taxon>
        <taxon>Streptophyta</taxon>
        <taxon>Embryophyta</taxon>
        <taxon>Tracheophyta</taxon>
        <taxon>Spermatophyta</taxon>
        <taxon>Magnoliopsida</taxon>
        <taxon>eudicotyledons</taxon>
        <taxon>Gunneridae</taxon>
        <taxon>Pentapetalae</taxon>
        <taxon>rosids</taxon>
        <taxon>fabids</taxon>
        <taxon>Fabales</taxon>
        <taxon>Fabaceae</taxon>
        <taxon>Papilionoideae</taxon>
        <taxon>50 kb inversion clade</taxon>
        <taxon>NPAAA clade</taxon>
        <taxon>indigoferoid/millettioid clade</taxon>
        <taxon>Phaseoleae</taxon>
        <taxon>Canavalia</taxon>
    </lineage>
</organism>
<proteinExistence type="predicted"/>
<dbReference type="Proteomes" id="UP001367508">
    <property type="component" value="Unassembled WGS sequence"/>
</dbReference>
<evidence type="ECO:0000313" key="2">
    <source>
        <dbReference type="Proteomes" id="UP001367508"/>
    </source>
</evidence>
<keyword evidence="2" id="KW-1185">Reference proteome</keyword>